<protein>
    <recommendedName>
        <fullName evidence="4">Nucleotidyltransferase family protein</fullName>
    </recommendedName>
</protein>
<feature type="compositionally biased region" description="Basic and acidic residues" evidence="1">
    <location>
        <begin position="416"/>
        <end position="428"/>
    </location>
</feature>
<dbReference type="KEGG" id="cman:A9D14_05995"/>
<dbReference type="STRING" id="450378.GCA_001661675_01201"/>
<evidence type="ECO:0000313" key="2">
    <source>
        <dbReference type="EMBL" id="ARU15817.1"/>
    </source>
</evidence>
<dbReference type="Pfam" id="PF14907">
    <property type="entry name" value="NTP_transf_5"/>
    <property type="match status" value="1"/>
</dbReference>
<evidence type="ECO:0000313" key="3">
    <source>
        <dbReference type="Proteomes" id="UP000195807"/>
    </source>
</evidence>
<organism evidence="2 3">
    <name type="scientific">Croceicoccus marinus</name>
    <dbReference type="NCBI Taxonomy" id="450378"/>
    <lineage>
        <taxon>Bacteria</taxon>
        <taxon>Pseudomonadati</taxon>
        <taxon>Pseudomonadota</taxon>
        <taxon>Alphaproteobacteria</taxon>
        <taxon>Sphingomonadales</taxon>
        <taxon>Erythrobacteraceae</taxon>
        <taxon>Croceicoccus</taxon>
    </lineage>
</organism>
<evidence type="ECO:0000256" key="1">
    <source>
        <dbReference type="SAM" id="MobiDB-lite"/>
    </source>
</evidence>
<evidence type="ECO:0008006" key="4">
    <source>
        <dbReference type="Google" id="ProtNLM"/>
    </source>
</evidence>
<dbReference type="Proteomes" id="UP000195807">
    <property type="component" value="Chromosome"/>
</dbReference>
<gene>
    <name evidence="2" type="ORF">A9D14_05995</name>
</gene>
<dbReference type="AlphaFoldDB" id="A0A1Z1FAU8"/>
<dbReference type="Gene3D" id="3.30.460.40">
    <property type="match status" value="1"/>
</dbReference>
<accession>A0A1Z1FAU8</accession>
<feature type="region of interest" description="Disordered" evidence="1">
    <location>
        <begin position="416"/>
        <end position="442"/>
    </location>
</feature>
<sequence>MAEQRNWAFSMPRHAEAERIIVQICGGSAPPGTRFAALGHADWLALEGIAMRTRTANLLRRYLADNRIEAPDDIRAGLDDLYRRQSIYGLEQRMVLGRVSHLLGERGIPNVALKGAALALTVYPQPAMRPLRDIDILVPADRAEEAHRWLRDNRFALAAWAQDYGTEYNHQLPELVCENDQVTVEIHHRIFSRDWHGDAELSPLLLRTATMARLGKTAACFAHPLANFLHLTVHATLHNCFENGPLTIADVHALWRQPELDREELVAAADRMALGRSLDLLLAVALHAGPIEVPGWLEPRVAAASPFVDRALDAMFQLPAEVEQRALVRRLQFREAEAGPLAALRRMIRPTPQKLAELAGTQARDRRRWIGYPAWLWQRGRNYLRGIASGSVRSAAYRDAQMLRWLRQDGAGLAADRVDSAAHSRSQHEGLTPPAQAAKPKG</sequence>
<dbReference type="InterPro" id="IPR039498">
    <property type="entry name" value="NTP_transf_5"/>
</dbReference>
<dbReference type="OrthoDB" id="7866545at2"/>
<keyword evidence="3" id="KW-1185">Reference proteome</keyword>
<reference evidence="2 3" key="1">
    <citation type="submission" date="2017-01" db="EMBL/GenBank/DDBJ databases">
        <title>Complete genome sequence of esterase-producing bacterium Croceicoccus marinus E4A9.</title>
        <authorList>
            <person name="Wu Y.-H."/>
            <person name="Cheng H."/>
            <person name="Xu L."/>
            <person name="Huo Y.-Y."/>
            <person name="Wang C.-S."/>
            <person name="Xu X.-W."/>
        </authorList>
    </citation>
    <scope>NUCLEOTIDE SEQUENCE [LARGE SCALE GENOMIC DNA]</scope>
    <source>
        <strain evidence="2 3">E4A9</strain>
    </source>
</reference>
<proteinExistence type="predicted"/>
<dbReference type="EMBL" id="CP019602">
    <property type="protein sequence ID" value="ARU15817.1"/>
    <property type="molecule type" value="Genomic_DNA"/>
</dbReference>
<dbReference type="RefSeq" id="WP_066843968.1">
    <property type="nucleotide sequence ID" value="NZ_CP019602.1"/>
</dbReference>
<name>A0A1Z1FAU8_9SPHN</name>